<feature type="region of interest" description="Disordered" evidence="1">
    <location>
        <begin position="156"/>
        <end position="188"/>
    </location>
</feature>
<sequence>MPGACSQDLDAQVRRAAAWRPSLALVIIGANDLTRLVPPEHAATQLGDAVRTLRAAGAEVVVAPAPDLSVVPWVPAAMRPVVRAGSLRLQQAQVRVARAAGARIADAAVTTAAGFADDPTLFSADRFHPSSAGYALIADALAPAVLAAAYDLSSRSAATGNRPAPRTGLGGVQVVGQDRASERSLSWD</sequence>
<dbReference type="InterPro" id="IPR013830">
    <property type="entry name" value="SGNH_hydro"/>
</dbReference>
<accession>A0ABP6T5T4</accession>
<gene>
    <name evidence="3" type="ORF">GCM10020369_55200</name>
</gene>
<dbReference type="Pfam" id="PF13472">
    <property type="entry name" value="Lipase_GDSL_2"/>
    <property type="match status" value="1"/>
</dbReference>
<evidence type="ECO:0000256" key="1">
    <source>
        <dbReference type="SAM" id="MobiDB-lite"/>
    </source>
</evidence>
<organism evidence="3 4">
    <name type="scientific">Cryptosporangium minutisporangium</name>
    <dbReference type="NCBI Taxonomy" id="113569"/>
    <lineage>
        <taxon>Bacteria</taxon>
        <taxon>Bacillati</taxon>
        <taxon>Actinomycetota</taxon>
        <taxon>Actinomycetes</taxon>
        <taxon>Cryptosporangiales</taxon>
        <taxon>Cryptosporangiaceae</taxon>
        <taxon>Cryptosporangium</taxon>
    </lineage>
</organism>
<evidence type="ECO:0000259" key="2">
    <source>
        <dbReference type="Pfam" id="PF13472"/>
    </source>
</evidence>
<keyword evidence="4" id="KW-1185">Reference proteome</keyword>
<dbReference type="InterPro" id="IPR051532">
    <property type="entry name" value="Ester_Hydrolysis_Enzymes"/>
</dbReference>
<evidence type="ECO:0000313" key="4">
    <source>
        <dbReference type="Proteomes" id="UP001501676"/>
    </source>
</evidence>
<evidence type="ECO:0000313" key="3">
    <source>
        <dbReference type="EMBL" id="GAA3392650.1"/>
    </source>
</evidence>
<dbReference type="InterPro" id="IPR036514">
    <property type="entry name" value="SGNH_hydro_sf"/>
</dbReference>
<dbReference type="PANTHER" id="PTHR30383">
    <property type="entry name" value="THIOESTERASE 1/PROTEASE 1/LYSOPHOSPHOLIPASE L1"/>
    <property type="match status" value="1"/>
</dbReference>
<dbReference type="PANTHER" id="PTHR30383:SF5">
    <property type="entry name" value="SGNH HYDROLASE-TYPE ESTERASE DOMAIN-CONTAINING PROTEIN"/>
    <property type="match status" value="1"/>
</dbReference>
<comment type="caution">
    <text evidence="3">The sequence shown here is derived from an EMBL/GenBank/DDBJ whole genome shotgun (WGS) entry which is preliminary data.</text>
</comment>
<dbReference type="Proteomes" id="UP001501676">
    <property type="component" value="Unassembled WGS sequence"/>
</dbReference>
<dbReference type="RefSeq" id="WP_345731141.1">
    <property type="nucleotide sequence ID" value="NZ_BAAAYN010000038.1"/>
</dbReference>
<reference evidence="4" key="1">
    <citation type="journal article" date="2019" name="Int. J. Syst. Evol. Microbiol.">
        <title>The Global Catalogue of Microorganisms (GCM) 10K type strain sequencing project: providing services to taxonomists for standard genome sequencing and annotation.</title>
        <authorList>
            <consortium name="The Broad Institute Genomics Platform"/>
            <consortium name="The Broad Institute Genome Sequencing Center for Infectious Disease"/>
            <person name="Wu L."/>
            <person name="Ma J."/>
        </authorList>
    </citation>
    <scope>NUCLEOTIDE SEQUENCE [LARGE SCALE GENOMIC DNA]</scope>
    <source>
        <strain evidence="4">JCM 9458</strain>
    </source>
</reference>
<protein>
    <recommendedName>
        <fullName evidence="2">SGNH hydrolase-type esterase domain-containing protein</fullName>
    </recommendedName>
</protein>
<name>A0ABP6T5T4_9ACTN</name>
<dbReference type="EMBL" id="BAAAYN010000038">
    <property type="protein sequence ID" value="GAA3392650.1"/>
    <property type="molecule type" value="Genomic_DNA"/>
</dbReference>
<dbReference type="Gene3D" id="3.40.50.1110">
    <property type="entry name" value="SGNH hydrolase"/>
    <property type="match status" value="1"/>
</dbReference>
<proteinExistence type="predicted"/>
<dbReference type="SUPFAM" id="SSF52266">
    <property type="entry name" value="SGNH hydrolase"/>
    <property type="match status" value="1"/>
</dbReference>
<feature type="domain" description="SGNH hydrolase-type esterase" evidence="2">
    <location>
        <begin position="2"/>
        <end position="136"/>
    </location>
</feature>